<gene>
    <name evidence="3" type="ORF">KQY15_08280</name>
</gene>
<evidence type="ECO:0000259" key="2">
    <source>
        <dbReference type="Pfam" id="PF00149"/>
    </source>
</evidence>
<evidence type="ECO:0000256" key="1">
    <source>
        <dbReference type="SAM" id="SignalP"/>
    </source>
</evidence>
<evidence type="ECO:0000313" key="3">
    <source>
        <dbReference type="EMBL" id="MBV2129087.1"/>
    </source>
</evidence>
<comment type="caution">
    <text evidence="3">The sequence shown here is derived from an EMBL/GenBank/DDBJ whole genome shotgun (WGS) entry which is preliminary data.</text>
</comment>
<reference evidence="3 4" key="1">
    <citation type="submission" date="2021-06" db="EMBL/GenBank/DDBJ databases">
        <title>Rheinheimera indica sp. nov., isolated from deep-sea sediment.</title>
        <authorList>
            <person name="Wang Z."/>
            <person name="Zhang X.-Y."/>
        </authorList>
    </citation>
    <scope>NUCLEOTIDE SEQUENCE [LARGE SCALE GENOMIC DNA]</scope>
    <source>
        <strain evidence="3 4">SM2107</strain>
    </source>
</reference>
<accession>A0ABS6MJU9</accession>
<dbReference type="Pfam" id="PF00149">
    <property type="entry name" value="Metallophos"/>
    <property type="match status" value="1"/>
</dbReference>
<keyword evidence="4" id="KW-1185">Reference proteome</keyword>
<sequence>MNLIKTLSLALLFSVALAACSPDRTSQPKTADSSEAAQVGEQMVLRFAVLGDAEPKPEPQFPNVAAAVADINQLASSLKLDFVIGVGDIAHKGTQVQYDNVTPVLQQLTLPFYPIMGNEEHGSTIERYMHYVNLWNEGKVTIDEPSYVLEFDSVALVMASPDHGRDFDDSGIAWMQQQITQLYPKPVLLVVHGAQAGVYPENAEKGIHHPGFANVIAQPNLAAVISGDLHMDMDRVQHSKQLGKVHYLHIPALERTKIPDETKHTAMYRVFQVHSNGLVQVDTYQTGVLQPLSQHAYQFRLSNTQ</sequence>
<protein>
    <submittedName>
        <fullName evidence="3">Metallophosphoesterase</fullName>
    </submittedName>
</protein>
<keyword evidence="1" id="KW-0732">Signal</keyword>
<dbReference type="RefSeq" id="WP_217668714.1">
    <property type="nucleotide sequence ID" value="NZ_JAHRID010000003.1"/>
</dbReference>
<feature type="chain" id="PRO_5045328739" evidence="1">
    <location>
        <begin position="19"/>
        <end position="305"/>
    </location>
</feature>
<feature type="domain" description="Calcineurin-like phosphoesterase" evidence="2">
    <location>
        <begin position="45"/>
        <end position="231"/>
    </location>
</feature>
<proteinExistence type="predicted"/>
<dbReference type="InterPro" id="IPR004843">
    <property type="entry name" value="Calcineurin-like_PHP"/>
</dbReference>
<dbReference type="PROSITE" id="PS51257">
    <property type="entry name" value="PROKAR_LIPOPROTEIN"/>
    <property type="match status" value="1"/>
</dbReference>
<dbReference type="Proteomes" id="UP000704611">
    <property type="component" value="Unassembled WGS sequence"/>
</dbReference>
<evidence type="ECO:0000313" key="4">
    <source>
        <dbReference type="Proteomes" id="UP000704611"/>
    </source>
</evidence>
<feature type="signal peptide" evidence="1">
    <location>
        <begin position="1"/>
        <end position="18"/>
    </location>
</feature>
<name>A0ABS6MJU9_9GAMM</name>
<dbReference type="EMBL" id="JAHRID010000003">
    <property type="protein sequence ID" value="MBV2129087.1"/>
    <property type="molecule type" value="Genomic_DNA"/>
</dbReference>
<organism evidence="3 4">
    <name type="scientific">Arsukibacterium indicum</name>
    <dbReference type="NCBI Taxonomy" id="2848612"/>
    <lineage>
        <taxon>Bacteria</taxon>
        <taxon>Pseudomonadati</taxon>
        <taxon>Pseudomonadota</taxon>
        <taxon>Gammaproteobacteria</taxon>
        <taxon>Chromatiales</taxon>
        <taxon>Chromatiaceae</taxon>
        <taxon>Arsukibacterium</taxon>
    </lineage>
</organism>